<gene>
    <name evidence="2" type="ORF">GCM10010334_22190</name>
</gene>
<name>A0A918WW42_9ACTN</name>
<keyword evidence="1" id="KW-1133">Transmembrane helix</keyword>
<evidence type="ECO:0000313" key="3">
    <source>
        <dbReference type="Proteomes" id="UP000638353"/>
    </source>
</evidence>
<evidence type="ECO:0000313" key="2">
    <source>
        <dbReference type="EMBL" id="GHC89279.1"/>
    </source>
</evidence>
<reference evidence="2" key="1">
    <citation type="journal article" date="2014" name="Int. J. Syst. Evol. Microbiol.">
        <title>Complete genome sequence of Corynebacterium casei LMG S-19264T (=DSM 44701T), isolated from a smear-ripened cheese.</title>
        <authorList>
            <consortium name="US DOE Joint Genome Institute (JGI-PGF)"/>
            <person name="Walter F."/>
            <person name="Albersmeier A."/>
            <person name="Kalinowski J."/>
            <person name="Ruckert C."/>
        </authorList>
    </citation>
    <scope>NUCLEOTIDE SEQUENCE</scope>
    <source>
        <strain evidence="2">JCM 4637</strain>
    </source>
</reference>
<dbReference type="InterPro" id="IPR009339">
    <property type="entry name" value="DUF998"/>
</dbReference>
<feature type="transmembrane region" description="Helical" evidence="1">
    <location>
        <begin position="92"/>
        <end position="110"/>
    </location>
</feature>
<feature type="transmembrane region" description="Helical" evidence="1">
    <location>
        <begin position="163"/>
        <end position="186"/>
    </location>
</feature>
<dbReference type="RefSeq" id="WP_189823398.1">
    <property type="nucleotide sequence ID" value="NZ_BMVC01000004.1"/>
</dbReference>
<dbReference type="Pfam" id="PF06197">
    <property type="entry name" value="DUF998"/>
    <property type="match status" value="1"/>
</dbReference>
<keyword evidence="1" id="KW-0812">Transmembrane</keyword>
<feature type="transmembrane region" description="Helical" evidence="1">
    <location>
        <begin position="130"/>
        <end position="151"/>
    </location>
</feature>
<organism evidence="2 3">
    <name type="scientific">Streptomyces finlayi</name>
    <dbReference type="NCBI Taxonomy" id="67296"/>
    <lineage>
        <taxon>Bacteria</taxon>
        <taxon>Bacillati</taxon>
        <taxon>Actinomycetota</taxon>
        <taxon>Actinomycetes</taxon>
        <taxon>Kitasatosporales</taxon>
        <taxon>Streptomycetaceae</taxon>
        <taxon>Streptomyces</taxon>
    </lineage>
</organism>
<accession>A0A918WW42</accession>
<sequence>MGGDTSAARTDGRHVRWRGRLTTGGLVGAALLYNSWLLETAVPTRLDPRHSYVSELYAADQATRPLFTAFEFGSAALLVLAALAWRRQGGGPGWWALVGFGAASTADVLLPMDCAPSLEPGCNAVHPLHTVTSGLVHFFLFASMAWLAWWAKHHPEQGGWRTVGRWGLPLTGAAMLAALATVGPLLEHPGWHGVPQRLHLLFVGGWLLLLAYGVHAGGSVRAAHPVRATTAPLLRGGNRFPRGGSGTLPG</sequence>
<keyword evidence="1" id="KW-0472">Membrane</keyword>
<proteinExistence type="predicted"/>
<reference evidence="2" key="2">
    <citation type="submission" date="2020-09" db="EMBL/GenBank/DDBJ databases">
        <authorList>
            <person name="Sun Q."/>
            <person name="Ohkuma M."/>
        </authorList>
    </citation>
    <scope>NUCLEOTIDE SEQUENCE</scope>
    <source>
        <strain evidence="2">JCM 4637</strain>
    </source>
</reference>
<dbReference type="EMBL" id="BMVC01000004">
    <property type="protein sequence ID" value="GHC89279.1"/>
    <property type="molecule type" value="Genomic_DNA"/>
</dbReference>
<evidence type="ECO:0008006" key="4">
    <source>
        <dbReference type="Google" id="ProtNLM"/>
    </source>
</evidence>
<feature type="transmembrane region" description="Helical" evidence="1">
    <location>
        <begin position="198"/>
        <end position="217"/>
    </location>
</feature>
<dbReference type="Proteomes" id="UP000638353">
    <property type="component" value="Unassembled WGS sequence"/>
</dbReference>
<comment type="caution">
    <text evidence="2">The sequence shown here is derived from an EMBL/GenBank/DDBJ whole genome shotgun (WGS) entry which is preliminary data.</text>
</comment>
<dbReference type="AlphaFoldDB" id="A0A918WW42"/>
<feature type="transmembrane region" description="Helical" evidence="1">
    <location>
        <begin position="66"/>
        <end position="85"/>
    </location>
</feature>
<feature type="transmembrane region" description="Helical" evidence="1">
    <location>
        <begin position="21"/>
        <end position="38"/>
    </location>
</feature>
<evidence type="ECO:0000256" key="1">
    <source>
        <dbReference type="SAM" id="Phobius"/>
    </source>
</evidence>
<protein>
    <recommendedName>
        <fullName evidence="4">DUF998 domain-containing protein</fullName>
    </recommendedName>
</protein>